<evidence type="ECO:0000313" key="2">
    <source>
        <dbReference type="Proteomes" id="UP001500984"/>
    </source>
</evidence>
<gene>
    <name evidence="1" type="ORF">GCM10009823_11610</name>
</gene>
<name>A0ABP5I4U9_9MICO</name>
<dbReference type="Proteomes" id="UP001500984">
    <property type="component" value="Unassembled WGS sequence"/>
</dbReference>
<dbReference type="EMBL" id="BAAAPZ010000004">
    <property type="protein sequence ID" value="GAA2093351.1"/>
    <property type="molecule type" value="Genomic_DNA"/>
</dbReference>
<reference evidence="2" key="1">
    <citation type="journal article" date="2019" name="Int. J. Syst. Evol. Microbiol.">
        <title>The Global Catalogue of Microorganisms (GCM) 10K type strain sequencing project: providing services to taxonomists for standard genome sequencing and annotation.</title>
        <authorList>
            <consortium name="The Broad Institute Genomics Platform"/>
            <consortium name="The Broad Institute Genome Sequencing Center for Infectious Disease"/>
            <person name="Wu L."/>
            <person name="Ma J."/>
        </authorList>
    </citation>
    <scope>NUCLEOTIDE SEQUENCE [LARGE SCALE GENOMIC DNA]</scope>
    <source>
        <strain evidence="2">JCM 15900</strain>
    </source>
</reference>
<organism evidence="1 2">
    <name type="scientific">Brevibacterium salitolerans</name>
    <dbReference type="NCBI Taxonomy" id="1403566"/>
    <lineage>
        <taxon>Bacteria</taxon>
        <taxon>Bacillati</taxon>
        <taxon>Actinomycetota</taxon>
        <taxon>Actinomycetes</taxon>
        <taxon>Micrococcales</taxon>
        <taxon>Brevibacteriaceae</taxon>
        <taxon>Brevibacterium</taxon>
    </lineage>
</organism>
<keyword evidence="2" id="KW-1185">Reference proteome</keyword>
<sequence length="84" mass="9596">MGFWRPVKTLASEMGQARGSVMDDRVIDAMVSGEYGIVLFPMWDPLDAVSSGLRCPDDEYDKLYISHTTRFSDFLMLLGHHWIL</sequence>
<comment type="caution">
    <text evidence="1">The sequence shown here is derived from an EMBL/GenBank/DDBJ whole genome shotgun (WGS) entry which is preliminary data.</text>
</comment>
<accession>A0ABP5I4U9</accession>
<proteinExistence type="predicted"/>
<protein>
    <submittedName>
        <fullName evidence="1">Uncharacterized protein</fullName>
    </submittedName>
</protein>
<evidence type="ECO:0000313" key="1">
    <source>
        <dbReference type="EMBL" id="GAA2093351.1"/>
    </source>
</evidence>